<dbReference type="GO" id="GO:0070762">
    <property type="term" value="C:nuclear pore transmembrane ring"/>
    <property type="evidence" value="ECO:0007669"/>
    <property type="project" value="TreeGrafter"/>
</dbReference>
<evidence type="ECO:0000256" key="3">
    <source>
        <dbReference type="ARBA" id="ARBA00005760"/>
    </source>
</evidence>
<dbReference type="GO" id="GO:0005816">
    <property type="term" value="C:spindle pole body"/>
    <property type="evidence" value="ECO:0007669"/>
    <property type="project" value="TreeGrafter"/>
</dbReference>
<proteinExistence type="inferred from homology"/>
<evidence type="ECO:0000256" key="6">
    <source>
        <dbReference type="ARBA" id="ARBA00022816"/>
    </source>
</evidence>
<evidence type="ECO:0000313" key="14">
    <source>
        <dbReference type="EMBL" id="KAF2662304.1"/>
    </source>
</evidence>
<keyword evidence="4" id="KW-0813">Transport</keyword>
<dbReference type="GO" id="GO:0106166">
    <property type="term" value="F:spindle pole body-nuclear membrane anchor activity"/>
    <property type="evidence" value="ECO:0007669"/>
    <property type="project" value="TreeGrafter"/>
</dbReference>
<gene>
    <name evidence="14" type="ORF">K491DRAFT_753404</name>
</gene>
<feature type="transmembrane region" description="Helical" evidence="13">
    <location>
        <begin position="250"/>
        <end position="270"/>
    </location>
</feature>
<organism evidence="14 15">
    <name type="scientific">Lophiostoma macrostomum CBS 122681</name>
    <dbReference type="NCBI Taxonomy" id="1314788"/>
    <lineage>
        <taxon>Eukaryota</taxon>
        <taxon>Fungi</taxon>
        <taxon>Dikarya</taxon>
        <taxon>Ascomycota</taxon>
        <taxon>Pezizomycotina</taxon>
        <taxon>Dothideomycetes</taxon>
        <taxon>Pleosporomycetidae</taxon>
        <taxon>Pleosporales</taxon>
        <taxon>Lophiostomataceae</taxon>
        <taxon>Lophiostoma</taxon>
    </lineage>
</organism>
<dbReference type="GO" id="GO:0031965">
    <property type="term" value="C:nuclear membrane"/>
    <property type="evidence" value="ECO:0007669"/>
    <property type="project" value="UniProtKB-SubCell"/>
</dbReference>
<dbReference type="AlphaFoldDB" id="A0A6A6TUK5"/>
<feature type="transmembrane region" description="Helical" evidence="13">
    <location>
        <begin position="201"/>
        <end position="220"/>
    </location>
</feature>
<feature type="transmembrane region" description="Helical" evidence="13">
    <location>
        <begin position="47"/>
        <end position="73"/>
    </location>
</feature>
<keyword evidence="10" id="KW-0906">Nuclear pore complex</keyword>
<comment type="similarity">
    <text evidence="3">Belongs to the NDC1 family.</text>
</comment>
<evidence type="ECO:0000256" key="4">
    <source>
        <dbReference type="ARBA" id="ARBA00022448"/>
    </source>
</evidence>
<evidence type="ECO:0000256" key="2">
    <source>
        <dbReference type="ARBA" id="ARBA00004567"/>
    </source>
</evidence>
<sequence>MATALRERPYRDFLNASLHRRFMQSILYPLVVCYGIAIWWGTLTSPIWSWIPFGPVGLRVFLLVLSFLPVYMIRITSAQAGGRNAPSPHDAARQYGFRRAFFTAVFYVLSAFVYGEAYIWSCGGRARLDFTEEGRLHERIKLNERPIYLRYMFAALGLFQATMHMYRDYDRITAYVGRPQSDEKDPRTELLNNAPGYLRKAALYTVQTFTVGSALYFIYFRKVCWDWTYSVARRLKSLGKTSKPTGLSPFLPLVGIFLIQGTLLVFLWQVTNKAFSLLRAQEPLKKGKPLTNDSKDPNGSLINGLKSRNMQVKTAAFWELTIITGRFEDRRKTIFDETDRQKGPTVKQVTDLCLAEIKGVVERINKATAPTPPGAQSAPKPLPLAGSAQRLTKPLIEGQILGPGEPPETRLQWVEQAASQIARTHSSPQNAQNAVAREYLKKGQQKAIEVAQQAESSAKGYKETFAKSWPGRFFRRSLPRVANSVLFSTPYTKRTVILNAVVALTNLTVSSLKEDGPGQFHHLVPDIIRTFTATIKSIEAYMYGLEVHWTDADTLAKPESERKKVEEVDGLVKELKDGLSKQLGAFVEYLEGIGMSRLEIQDAKKLVARQTPEVVQVR</sequence>
<evidence type="ECO:0000256" key="11">
    <source>
        <dbReference type="ARBA" id="ARBA00023136"/>
    </source>
</evidence>
<evidence type="ECO:0000313" key="15">
    <source>
        <dbReference type="Proteomes" id="UP000799324"/>
    </source>
</evidence>
<dbReference type="GO" id="GO:0070631">
    <property type="term" value="P:spindle pole body localization"/>
    <property type="evidence" value="ECO:0007669"/>
    <property type="project" value="TreeGrafter"/>
</dbReference>
<keyword evidence="12" id="KW-0539">Nucleus</keyword>
<evidence type="ECO:0000256" key="8">
    <source>
        <dbReference type="ARBA" id="ARBA00022989"/>
    </source>
</evidence>
<dbReference type="Proteomes" id="UP000799324">
    <property type="component" value="Unassembled WGS sequence"/>
</dbReference>
<evidence type="ECO:0000256" key="9">
    <source>
        <dbReference type="ARBA" id="ARBA00023010"/>
    </source>
</evidence>
<keyword evidence="6" id="KW-0509">mRNA transport</keyword>
<evidence type="ECO:0000256" key="10">
    <source>
        <dbReference type="ARBA" id="ARBA00023132"/>
    </source>
</evidence>
<evidence type="ECO:0000256" key="1">
    <source>
        <dbReference type="ARBA" id="ARBA00004232"/>
    </source>
</evidence>
<protein>
    <recommendedName>
        <fullName evidence="16">Nuclear envelope protein</fullName>
    </recommendedName>
</protein>
<evidence type="ECO:0008006" key="16">
    <source>
        <dbReference type="Google" id="ProtNLM"/>
    </source>
</evidence>
<reference evidence="14" key="1">
    <citation type="journal article" date="2020" name="Stud. Mycol.">
        <title>101 Dothideomycetes genomes: a test case for predicting lifestyles and emergence of pathogens.</title>
        <authorList>
            <person name="Haridas S."/>
            <person name="Albert R."/>
            <person name="Binder M."/>
            <person name="Bloem J."/>
            <person name="Labutti K."/>
            <person name="Salamov A."/>
            <person name="Andreopoulos B."/>
            <person name="Baker S."/>
            <person name="Barry K."/>
            <person name="Bills G."/>
            <person name="Bluhm B."/>
            <person name="Cannon C."/>
            <person name="Castanera R."/>
            <person name="Culley D."/>
            <person name="Daum C."/>
            <person name="Ezra D."/>
            <person name="Gonzalez J."/>
            <person name="Henrissat B."/>
            <person name="Kuo A."/>
            <person name="Liang C."/>
            <person name="Lipzen A."/>
            <person name="Lutzoni F."/>
            <person name="Magnuson J."/>
            <person name="Mondo S."/>
            <person name="Nolan M."/>
            <person name="Ohm R."/>
            <person name="Pangilinan J."/>
            <person name="Park H.-J."/>
            <person name="Ramirez L."/>
            <person name="Alfaro M."/>
            <person name="Sun H."/>
            <person name="Tritt A."/>
            <person name="Yoshinaga Y."/>
            <person name="Zwiers L.-H."/>
            <person name="Turgeon B."/>
            <person name="Goodwin S."/>
            <person name="Spatafora J."/>
            <person name="Crous P."/>
            <person name="Grigoriev I."/>
        </authorList>
    </citation>
    <scope>NUCLEOTIDE SEQUENCE</scope>
    <source>
        <strain evidence="14">CBS 122681</strain>
    </source>
</reference>
<evidence type="ECO:0000256" key="12">
    <source>
        <dbReference type="ARBA" id="ARBA00023242"/>
    </source>
</evidence>
<feature type="transmembrane region" description="Helical" evidence="13">
    <location>
        <begin position="100"/>
        <end position="120"/>
    </location>
</feature>
<evidence type="ECO:0000256" key="13">
    <source>
        <dbReference type="SAM" id="Phobius"/>
    </source>
</evidence>
<name>A0A6A6TUK5_9PLEO</name>
<dbReference type="PANTHER" id="PTHR13269:SF6">
    <property type="entry name" value="NUCLEOPORIN NDC1"/>
    <property type="match status" value="1"/>
</dbReference>
<dbReference type="GO" id="GO:0006999">
    <property type="term" value="P:nuclear pore organization"/>
    <property type="evidence" value="ECO:0007669"/>
    <property type="project" value="TreeGrafter"/>
</dbReference>
<evidence type="ECO:0000256" key="5">
    <source>
        <dbReference type="ARBA" id="ARBA00022692"/>
    </source>
</evidence>
<keyword evidence="8 13" id="KW-1133">Transmembrane helix</keyword>
<dbReference type="OrthoDB" id="67850at2759"/>
<feature type="transmembrane region" description="Helical" evidence="13">
    <location>
        <begin position="21"/>
        <end position="41"/>
    </location>
</feature>
<evidence type="ECO:0000256" key="7">
    <source>
        <dbReference type="ARBA" id="ARBA00022927"/>
    </source>
</evidence>
<dbReference type="PANTHER" id="PTHR13269">
    <property type="entry name" value="NUCLEOPORIN NDC1"/>
    <property type="match status" value="1"/>
</dbReference>
<comment type="subcellular location">
    <subcellularLocation>
        <location evidence="1">Nucleus membrane</location>
        <topology evidence="1">Multi-pass membrane protein</topology>
    </subcellularLocation>
    <subcellularLocation>
        <location evidence="2">Nucleus</location>
        <location evidence="2">Nuclear pore complex</location>
    </subcellularLocation>
</comment>
<keyword evidence="11 13" id="KW-0472">Membrane</keyword>
<dbReference type="EMBL" id="MU004290">
    <property type="protein sequence ID" value="KAF2662304.1"/>
    <property type="molecule type" value="Genomic_DNA"/>
</dbReference>
<keyword evidence="5 13" id="KW-0812">Transmembrane</keyword>
<keyword evidence="15" id="KW-1185">Reference proteome</keyword>
<dbReference type="GO" id="GO:0015031">
    <property type="term" value="P:protein transport"/>
    <property type="evidence" value="ECO:0007669"/>
    <property type="project" value="UniProtKB-KW"/>
</dbReference>
<accession>A0A6A6TUK5</accession>
<dbReference type="InterPro" id="IPR019049">
    <property type="entry name" value="Nucleoporin_prot_Ndc1/Nup"/>
</dbReference>
<dbReference type="Pfam" id="PF09531">
    <property type="entry name" value="Ndc1_Nup"/>
    <property type="match status" value="1"/>
</dbReference>
<keyword evidence="9" id="KW-0811">Translocation</keyword>
<keyword evidence="7" id="KW-0653">Protein transport</keyword>
<dbReference type="GO" id="GO:0051028">
    <property type="term" value="P:mRNA transport"/>
    <property type="evidence" value="ECO:0007669"/>
    <property type="project" value="UniProtKB-KW"/>
</dbReference>